<evidence type="ECO:0000313" key="3">
    <source>
        <dbReference type="Proteomes" id="UP001501391"/>
    </source>
</evidence>
<keyword evidence="3" id="KW-1185">Reference proteome</keyword>
<comment type="caution">
    <text evidence="2">The sequence shown here is derived from an EMBL/GenBank/DDBJ whole genome shotgun (WGS) entry which is preliminary data.</text>
</comment>
<accession>A0ABN3BH36</accession>
<sequence>MTDHHTYGTGVHTAGELVRLVGDRLGLDFTERESDYRGLYHLAGIPNGRIEIQPNPIPGNDDEGDLYAPEHPEAQTLLLSTAPAADPDLRARLDSIEGLIHLDQETGRTTTAL</sequence>
<feature type="region of interest" description="Disordered" evidence="1">
    <location>
        <begin position="48"/>
        <end position="68"/>
    </location>
</feature>
<organism evidence="2 3">
    <name type="scientific">Streptomyces bangladeshensis</name>
    <dbReference type="NCBI Taxonomy" id="295352"/>
    <lineage>
        <taxon>Bacteria</taxon>
        <taxon>Bacillati</taxon>
        <taxon>Actinomycetota</taxon>
        <taxon>Actinomycetes</taxon>
        <taxon>Kitasatosporales</taxon>
        <taxon>Streptomycetaceae</taxon>
        <taxon>Streptomyces</taxon>
    </lineage>
</organism>
<protein>
    <submittedName>
        <fullName evidence="2">Uncharacterized protein</fullName>
    </submittedName>
</protein>
<dbReference type="Proteomes" id="UP001501391">
    <property type="component" value="Unassembled WGS sequence"/>
</dbReference>
<dbReference type="RefSeq" id="WP_346162583.1">
    <property type="nucleotide sequence ID" value="NZ_BAAAOQ010000006.1"/>
</dbReference>
<evidence type="ECO:0000313" key="2">
    <source>
        <dbReference type="EMBL" id="GAA2194774.1"/>
    </source>
</evidence>
<reference evidence="2 3" key="1">
    <citation type="journal article" date="2019" name="Int. J. Syst. Evol. Microbiol.">
        <title>The Global Catalogue of Microorganisms (GCM) 10K type strain sequencing project: providing services to taxonomists for standard genome sequencing and annotation.</title>
        <authorList>
            <consortium name="The Broad Institute Genomics Platform"/>
            <consortium name="The Broad Institute Genome Sequencing Center for Infectious Disease"/>
            <person name="Wu L."/>
            <person name="Ma J."/>
        </authorList>
    </citation>
    <scope>NUCLEOTIDE SEQUENCE [LARGE SCALE GENOMIC DNA]</scope>
    <source>
        <strain evidence="2 3">JCM 14924</strain>
    </source>
</reference>
<name>A0ABN3BH36_9ACTN</name>
<dbReference type="EMBL" id="BAAAOQ010000006">
    <property type="protein sequence ID" value="GAA2194774.1"/>
    <property type="molecule type" value="Genomic_DNA"/>
</dbReference>
<proteinExistence type="predicted"/>
<evidence type="ECO:0000256" key="1">
    <source>
        <dbReference type="SAM" id="MobiDB-lite"/>
    </source>
</evidence>
<gene>
    <name evidence="2" type="ORF">GCM10009787_22240</name>
</gene>